<feature type="signal peptide" evidence="2">
    <location>
        <begin position="1"/>
        <end position="32"/>
    </location>
</feature>
<evidence type="ECO:0000313" key="3">
    <source>
        <dbReference type="EMBL" id="CAG6780254.1"/>
    </source>
</evidence>
<accession>A0A8D9F8H2</accession>
<feature type="region of interest" description="Disordered" evidence="1">
    <location>
        <begin position="76"/>
        <end position="123"/>
    </location>
</feature>
<proteinExistence type="predicted"/>
<name>A0A8D9F8H2_9HEMI</name>
<dbReference type="AlphaFoldDB" id="A0A8D9F8H2"/>
<evidence type="ECO:0000256" key="1">
    <source>
        <dbReference type="SAM" id="MobiDB-lite"/>
    </source>
</evidence>
<dbReference type="EMBL" id="HBUF01617603">
    <property type="protein sequence ID" value="CAG6780254.1"/>
    <property type="molecule type" value="Transcribed_RNA"/>
</dbReference>
<feature type="compositionally biased region" description="Low complexity" evidence="1">
    <location>
        <begin position="41"/>
        <end position="54"/>
    </location>
</feature>
<sequence>MAAFTHSARYSVSLSLIMLIVLLLVQADRGYADPNQTESTSSSSVPPSSLSSLPSSVPIYLTTALADITINIHTSPVTLDSTEDDQMPFRNLSVETSTQGPDQDKTGSRETNATTEKGLVSGI</sequence>
<evidence type="ECO:0000256" key="2">
    <source>
        <dbReference type="SAM" id="SignalP"/>
    </source>
</evidence>
<organism evidence="3">
    <name type="scientific">Cacopsylla melanoneura</name>
    <dbReference type="NCBI Taxonomy" id="428564"/>
    <lineage>
        <taxon>Eukaryota</taxon>
        <taxon>Metazoa</taxon>
        <taxon>Ecdysozoa</taxon>
        <taxon>Arthropoda</taxon>
        <taxon>Hexapoda</taxon>
        <taxon>Insecta</taxon>
        <taxon>Pterygota</taxon>
        <taxon>Neoptera</taxon>
        <taxon>Paraneoptera</taxon>
        <taxon>Hemiptera</taxon>
        <taxon>Sternorrhyncha</taxon>
        <taxon>Psylloidea</taxon>
        <taxon>Psyllidae</taxon>
        <taxon>Psyllinae</taxon>
        <taxon>Cacopsylla</taxon>
    </lineage>
</organism>
<dbReference type="EMBL" id="HBUF01617602">
    <property type="protein sequence ID" value="CAG6780253.1"/>
    <property type="molecule type" value="Transcribed_RNA"/>
</dbReference>
<keyword evidence="2" id="KW-0732">Signal</keyword>
<protein>
    <submittedName>
        <fullName evidence="3">Uncharacterized protein</fullName>
    </submittedName>
</protein>
<feature type="region of interest" description="Disordered" evidence="1">
    <location>
        <begin position="32"/>
        <end position="54"/>
    </location>
</feature>
<reference evidence="3" key="1">
    <citation type="submission" date="2021-05" db="EMBL/GenBank/DDBJ databases">
        <authorList>
            <person name="Alioto T."/>
            <person name="Alioto T."/>
            <person name="Gomez Garrido J."/>
        </authorList>
    </citation>
    <scope>NUCLEOTIDE SEQUENCE</scope>
</reference>
<feature type="chain" id="PRO_5036429157" evidence="2">
    <location>
        <begin position="33"/>
        <end position="123"/>
    </location>
</feature>